<dbReference type="InterPro" id="IPR032519">
    <property type="entry name" value="YbgF_tri"/>
</dbReference>
<feature type="domain" description="YbgF trimerisation" evidence="3">
    <location>
        <begin position="44"/>
        <end position="103"/>
    </location>
</feature>
<dbReference type="HAMAP" id="MF_02066">
    <property type="entry name" value="CpoB"/>
    <property type="match status" value="1"/>
</dbReference>
<comment type="function">
    <text evidence="1">Mediates coordination of peptidoglycan synthesis and outer membrane constriction during cell division.</text>
</comment>
<dbReference type="Gene3D" id="1.20.5.110">
    <property type="match status" value="1"/>
</dbReference>
<dbReference type="InterPro" id="IPR019734">
    <property type="entry name" value="TPR_rpt"/>
</dbReference>
<keyword evidence="5" id="KW-1185">Reference proteome</keyword>
<dbReference type="HOGENOM" id="CLU_044315_2_1_6"/>
<dbReference type="InterPro" id="IPR034706">
    <property type="entry name" value="CpoB"/>
</dbReference>
<dbReference type="EMBL" id="CM001475">
    <property type="protein sequence ID" value="EIC30512.1"/>
    <property type="molecule type" value="Genomic_DNA"/>
</dbReference>
<comment type="subcellular location">
    <subcellularLocation>
        <location evidence="1">Periplasm</location>
    </subcellularLocation>
</comment>
<sequence precursor="true">MNMRPLLLATLIGGISMNACALAPVVNDPSVPPPIPQTVPQATASSKTLYELMSRIDQLQNEVRELTGKVEEQSYQNAELKKRLSTMYSDFDERMQNLESKASGSTPATSNAPAGENADDAEQPADLDAMPPSGQAPAGIAQIPSAAPAAPSESAAAASGDLEYKQAYDDLRNGRTAQSIEEFKAYLDKNPAGPLSGNAQYWLGEAYRVNQDFSSSRAALLKVLESYPDNPKVPDALLKLGYIEIDLNDKPKAGEYLNRVVNEFPNTKAARLATEKLQSISGQ</sequence>
<feature type="signal peptide" evidence="1">
    <location>
        <begin position="1"/>
        <end position="21"/>
    </location>
</feature>
<feature type="chain" id="PRO_5009991801" description="Cell division coordinator CpoB" evidence="1">
    <location>
        <begin position="22"/>
        <end position="283"/>
    </location>
</feature>
<dbReference type="STRING" id="686340.Metal_2821"/>
<feature type="region of interest" description="Disordered" evidence="2">
    <location>
        <begin position="100"/>
        <end position="158"/>
    </location>
</feature>
<dbReference type="eggNOG" id="COG1729">
    <property type="taxonomic scope" value="Bacteria"/>
</dbReference>
<organism evidence="4 5">
    <name type="scientific">Methylomicrobium album BG8</name>
    <dbReference type="NCBI Taxonomy" id="686340"/>
    <lineage>
        <taxon>Bacteria</taxon>
        <taxon>Pseudomonadati</taxon>
        <taxon>Pseudomonadota</taxon>
        <taxon>Gammaproteobacteria</taxon>
        <taxon>Methylococcales</taxon>
        <taxon>Methylococcaceae</taxon>
        <taxon>Methylomicrobium</taxon>
    </lineage>
</organism>
<dbReference type="Pfam" id="PF13432">
    <property type="entry name" value="TPR_16"/>
    <property type="match status" value="1"/>
</dbReference>
<name>H8GL31_METAL</name>
<keyword evidence="1" id="KW-0574">Periplasm</keyword>
<feature type="compositionally biased region" description="Polar residues" evidence="2">
    <location>
        <begin position="100"/>
        <end position="112"/>
    </location>
</feature>
<dbReference type="GO" id="GO:0043093">
    <property type="term" value="P:FtsZ-dependent cytokinesis"/>
    <property type="evidence" value="ECO:0007669"/>
    <property type="project" value="UniProtKB-UniRule"/>
</dbReference>
<dbReference type="Proteomes" id="UP000005090">
    <property type="component" value="Chromosome"/>
</dbReference>
<accession>H8GL31</accession>
<keyword evidence="1" id="KW-0732">Signal</keyword>
<evidence type="ECO:0000256" key="1">
    <source>
        <dbReference type="HAMAP-Rule" id="MF_02066"/>
    </source>
</evidence>
<dbReference type="InterPro" id="IPR011990">
    <property type="entry name" value="TPR-like_helical_dom_sf"/>
</dbReference>
<keyword evidence="1" id="KW-0131">Cell cycle</keyword>
<evidence type="ECO:0000259" key="3">
    <source>
        <dbReference type="Pfam" id="PF16331"/>
    </source>
</evidence>
<dbReference type="NCBIfam" id="TIGR02795">
    <property type="entry name" value="tol_pal_ybgF"/>
    <property type="match status" value="1"/>
</dbReference>
<evidence type="ECO:0000256" key="2">
    <source>
        <dbReference type="SAM" id="MobiDB-lite"/>
    </source>
</evidence>
<reference evidence="4 5" key="1">
    <citation type="journal article" date="2013" name="Genome Announc.">
        <title>Genome Sequence of the Obligate Gammaproteobacterial Methanotroph Methylomicrobium album Strain BG8.</title>
        <authorList>
            <person name="Kits K.D."/>
            <person name="Kalyuzhnaya M.G."/>
            <person name="Klotz M.G."/>
            <person name="Jetten M.S."/>
            <person name="Op den Camp H.J."/>
            <person name="Vuilleumier S."/>
            <person name="Bringel F."/>
            <person name="Dispirito A.A."/>
            <person name="Murrell J.C."/>
            <person name="Bruce D."/>
            <person name="Cheng J.F."/>
            <person name="Copeland A."/>
            <person name="Goodwin L."/>
            <person name="Hauser L."/>
            <person name="Lajus A."/>
            <person name="Land M.L."/>
            <person name="Lapidus A."/>
            <person name="Lucas S."/>
            <person name="Medigue C."/>
            <person name="Pitluck S."/>
            <person name="Woyke T."/>
            <person name="Zeytun A."/>
            <person name="Stein L.Y."/>
        </authorList>
    </citation>
    <scope>NUCLEOTIDE SEQUENCE [LARGE SCALE GENOMIC DNA]</scope>
    <source>
        <strain evidence="4 5">BG8</strain>
    </source>
</reference>
<dbReference type="InterPro" id="IPR014162">
    <property type="entry name" value="CpoB_C"/>
</dbReference>
<evidence type="ECO:0000313" key="5">
    <source>
        <dbReference type="Proteomes" id="UP000005090"/>
    </source>
</evidence>
<dbReference type="Pfam" id="PF13174">
    <property type="entry name" value="TPR_6"/>
    <property type="match status" value="1"/>
</dbReference>
<dbReference type="Pfam" id="PF16331">
    <property type="entry name" value="TolA_bind_tri"/>
    <property type="match status" value="1"/>
</dbReference>
<comment type="similarity">
    <text evidence="1">Belongs to the CpoB family.</text>
</comment>
<proteinExistence type="inferred from homology"/>
<evidence type="ECO:0000313" key="4">
    <source>
        <dbReference type="EMBL" id="EIC30512.1"/>
    </source>
</evidence>
<keyword evidence="1" id="KW-0132">Cell division</keyword>
<gene>
    <name evidence="1" type="primary">cpoB</name>
    <name evidence="4" type="ORF">Metal_2821</name>
</gene>
<feature type="compositionally biased region" description="Low complexity" evidence="2">
    <location>
        <begin position="135"/>
        <end position="158"/>
    </location>
</feature>
<dbReference type="AlphaFoldDB" id="H8GL31"/>
<protein>
    <recommendedName>
        <fullName evidence="1">Cell division coordinator CpoB</fullName>
    </recommendedName>
</protein>
<dbReference type="GO" id="GO:0070206">
    <property type="term" value="P:protein trimerization"/>
    <property type="evidence" value="ECO:0007669"/>
    <property type="project" value="InterPro"/>
</dbReference>
<dbReference type="GO" id="GO:0030288">
    <property type="term" value="C:outer membrane-bounded periplasmic space"/>
    <property type="evidence" value="ECO:0007669"/>
    <property type="project" value="UniProtKB-UniRule"/>
</dbReference>
<dbReference type="SUPFAM" id="SSF48452">
    <property type="entry name" value="TPR-like"/>
    <property type="match status" value="1"/>
</dbReference>
<dbReference type="Gene3D" id="1.25.40.10">
    <property type="entry name" value="Tetratricopeptide repeat domain"/>
    <property type="match status" value="1"/>
</dbReference>